<dbReference type="Proteomes" id="UP000230405">
    <property type="component" value="Unassembled WGS sequence"/>
</dbReference>
<name>A0A2M7VF50_9BACT</name>
<reference evidence="2" key="1">
    <citation type="submission" date="2017-09" db="EMBL/GenBank/DDBJ databases">
        <title>Depth-based differentiation of microbial function through sediment-hosted aquifers and enrichment of novel symbionts in the deep terrestrial subsurface.</title>
        <authorList>
            <person name="Probst A.J."/>
            <person name="Ladd B."/>
            <person name="Jarett J.K."/>
            <person name="Geller-Mcgrath D.E."/>
            <person name="Sieber C.M.K."/>
            <person name="Emerson J.B."/>
            <person name="Anantharaman K."/>
            <person name="Thomas B.C."/>
            <person name="Malmstrom R."/>
            <person name="Stieglmeier M."/>
            <person name="Klingl A."/>
            <person name="Woyke T."/>
            <person name="Ryan C.M."/>
            <person name="Banfield J.F."/>
        </authorList>
    </citation>
    <scope>NUCLEOTIDE SEQUENCE [LARGE SCALE GENOMIC DNA]</scope>
</reference>
<evidence type="ECO:0000313" key="1">
    <source>
        <dbReference type="EMBL" id="PIZ99189.1"/>
    </source>
</evidence>
<protein>
    <submittedName>
        <fullName evidence="1">Uncharacterized protein</fullName>
    </submittedName>
</protein>
<gene>
    <name evidence="1" type="ORF">COX77_02280</name>
</gene>
<accession>A0A2M7VF50</accession>
<evidence type="ECO:0000313" key="2">
    <source>
        <dbReference type="Proteomes" id="UP000230405"/>
    </source>
</evidence>
<dbReference type="EMBL" id="PFPO01000043">
    <property type="protein sequence ID" value="PIZ99189.1"/>
    <property type="molecule type" value="Genomic_DNA"/>
</dbReference>
<sequence>MKICIVEHEANFAAEKRDALVSFVKPIFNQGHDVELITQDSLAEHLNAHILLFADSTISFTEVAKLFLTVPVVPEFVGIVSELQMDSLHRSKSKDLNALLAGLSFGFVTLSPQQYTDQSSEIIQWHQVYDFVAKHFKLVFTITEFKSHLSSWAEDHKLQYQEIGDDQRIVKFLQKVDSCKSFAELINEQNDIFISNDQWREFNQEINSIFQQISQE</sequence>
<proteinExistence type="predicted"/>
<comment type="caution">
    <text evidence="1">The sequence shown here is derived from an EMBL/GenBank/DDBJ whole genome shotgun (WGS) entry which is preliminary data.</text>
</comment>
<organism evidence="1 2">
    <name type="scientific">Candidatus Komeilibacteria bacterium CG_4_10_14_0_2_um_filter_37_10</name>
    <dbReference type="NCBI Taxonomy" id="1974470"/>
    <lineage>
        <taxon>Bacteria</taxon>
        <taxon>Candidatus Komeiliibacteriota</taxon>
    </lineage>
</organism>
<dbReference type="AlphaFoldDB" id="A0A2M7VF50"/>